<dbReference type="STRING" id="477690.SAMN05216474_0964"/>
<dbReference type="OrthoDB" id="1493159at2"/>
<keyword evidence="1" id="KW-0732">Signal</keyword>
<name>A0A1I6YK56_9FLAO</name>
<evidence type="ECO:0000313" key="2">
    <source>
        <dbReference type="EMBL" id="SFT50855.1"/>
    </source>
</evidence>
<feature type="signal peptide" evidence="1">
    <location>
        <begin position="1"/>
        <end position="15"/>
    </location>
</feature>
<dbReference type="Proteomes" id="UP000236454">
    <property type="component" value="Unassembled WGS sequence"/>
</dbReference>
<evidence type="ECO:0000313" key="3">
    <source>
        <dbReference type="Proteomes" id="UP000236454"/>
    </source>
</evidence>
<reference evidence="2 3" key="1">
    <citation type="submission" date="2016-10" db="EMBL/GenBank/DDBJ databases">
        <authorList>
            <person name="de Groot N.N."/>
        </authorList>
    </citation>
    <scope>NUCLEOTIDE SEQUENCE [LARGE SCALE GENOMIC DNA]</scope>
    <source>
        <strain evidence="2 3">CGMCC 1.7005</strain>
    </source>
</reference>
<dbReference type="EMBL" id="FPAS01000001">
    <property type="protein sequence ID" value="SFT50855.1"/>
    <property type="molecule type" value="Genomic_DNA"/>
</dbReference>
<keyword evidence="3" id="KW-1185">Reference proteome</keyword>
<dbReference type="AlphaFoldDB" id="A0A1I6YK56"/>
<evidence type="ECO:0008006" key="4">
    <source>
        <dbReference type="Google" id="ProtNLM"/>
    </source>
</evidence>
<dbReference type="PROSITE" id="PS51257">
    <property type="entry name" value="PROKAR_LIPOPROTEIN"/>
    <property type="match status" value="1"/>
</dbReference>
<feature type="chain" id="PRO_5014640974" description="Lipoprotein" evidence="1">
    <location>
        <begin position="16"/>
        <end position="143"/>
    </location>
</feature>
<sequence>MKVLLFLVMSIALLACGNAKKSASEKMSTPKAILGEIDQNAPTAQINSVRIEGNLMFLEVSYSGGCEEQAFTLIGSNMIMKSLPPKRGIRLQRDPKGDACRELVSKSLVFDISNLAYKQEAGSEIVLLLDGYKEEVKYTFTQE</sequence>
<gene>
    <name evidence="2" type="ORF">SAMN05216474_0964</name>
</gene>
<evidence type="ECO:0000256" key="1">
    <source>
        <dbReference type="SAM" id="SignalP"/>
    </source>
</evidence>
<accession>A0A1I6YK56</accession>
<protein>
    <recommendedName>
        <fullName evidence="4">Lipoprotein</fullName>
    </recommendedName>
</protein>
<organism evidence="2 3">
    <name type="scientific">Lishizhenia tianjinensis</name>
    <dbReference type="NCBI Taxonomy" id="477690"/>
    <lineage>
        <taxon>Bacteria</taxon>
        <taxon>Pseudomonadati</taxon>
        <taxon>Bacteroidota</taxon>
        <taxon>Flavobacteriia</taxon>
        <taxon>Flavobacteriales</taxon>
        <taxon>Crocinitomicaceae</taxon>
        <taxon>Lishizhenia</taxon>
    </lineage>
</organism>
<proteinExistence type="predicted"/>
<dbReference type="RefSeq" id="WP_139230254.1">
    <property type="nucleotide sequence ID" value="NZ_FPAS01000001.1"/>
</dbReference>